<dbReference type="InParanoid" id="K5WSL1"/>
<proteinExistence type="predicted"/>
<dbReference type="InterPro" id="IPR014752">
    <property type="entry name" value="Arrestin-like_C"/>
</dbReference>
<feature type="compositionally biased region" description="Basic and acidic residues" evidence="1">
    <location>
        <begin position="299"/>
        <end position="314"/>
    </location>
</feature>
<feature type="region of interest" description="Disordered" evidence="1">
    <location>
        <begin position="728"/>
        <end position="762"/>
    </location>
</feature>
<protein>
    <recommendedName>
        <fullName evidence="2">Arrestin C-terminal-like domain-containing protein</fullName>
    </recommendedName>
</protein>
<dbReference type="Pfam" id="PF00339">
    <property type="entry name" value="Arrestin_N"/>
    <property type="match status" value="1"/>
</dbReference>
<dbReference type="Proteomes" id="UP000008370">
    <property type="component" value="Unassembled WGS sequence"/>
</dbReference>
<feature type="compositionally biased region" description="Basic and acidic residues" evidence="1">
    <location>
        <begin position="226"/>
        <end position="239"/>
    </location>
</feature>
<dbReference type="PANTHER" id="PTHR11188:SF17">
    <property type="entry name" value="FI21816P1"/>
    <property type="match status" value="1"/>
</dbReference>
<dbReference type="AlphaFoldDB" id="K5WSL1"/>
<feature type="compositionally biased region" description="Basic and acidic residues" evidence="1">
    <location>
        <begin position="353"/>
        <end position="387"/>
    </location>
</feature>
<dbReference type="InterPro" id="IPR014756">
    <property type="entry name" value="Ig_E-set"/>
</dbReference>
<feature type="region of interest" description="Disordered" evidence="1">
    <location>
        <begin position="780"/>
        <end position="803"/>
    </location>
</feature>
<dbReference type="InterPro" id="IPR050357">
    <property type="entry name" value="Arrestin_domain-protein"/>
</dbReference>
<dbReference type="Pfam" id="PF02752">
    <property type="entry name" value="Arrestin_C"/>
    <property type="match status" value="1"/>
</dbReference>
<feature type="compositionally biased region" description="Basic and acidic residues" evidence="1">
    <location>
        <begin position="336"/>
        <end position="346"/>
    </location>
</feature>
<dbReference type="GO" id="GO:0031625">
    <property type="term" value="F:ubiquitin protein ligase binding"/>
    <property type="evidence" value="ECO:0007669"/>
    <property type="project" value="TreeGrafter"/>
</dbReference>
<feature type="domain" description="Arrestin C-terminal-like" evidence="2">
    <location>
        <begin position="481"/>
        <end position="669"/>
    </location>
</feature>
<dbReference type="GO" id="GO:0005829">
    <property type="term" value="C:cytosol"/>
    <property type="evidence" value="ECO:0007669"/>
    <property type="project" value="TreeGrafter"/>
</dbReference>
<dbReference type="KEGG" id="pco:PHACADRAFT_211076"/>
<dbReference type="GO" id="GO:0030674">
    <property type="term" value="F:protein-macromolecule adaptor activity"/>
    <property type="evidence" value="ECO:0007669"/>
    <property type="project" value="TreeGrafter"/>
</dbReference>
<feature type="region of interest" description="Disordered" evidence="1">
    <location>
        <begin position="336"/>
        <end position="400"/>
    </location>
</feature>
<dbReference type="GeneID" id="18913055"/>
<evidence type="ECO:0000259" key="2">
    <source>
        <dbReference type="SMART" id="SM01017"/>
    </source>
</evidence>
<evidence type="ECO:0000313" key="4">
    <source>
        <dbReference type="Proteomes" id="UP000008370"/>
    </source>
</evidence>
<evidence type="ECO:0000256" key="1">
    <source>
        <dbReference type="SAM" id="MobiDB-lite"/>
    </source>
</evidence>
<dbReference type="Gene3D" id="2.60.40.640">
    <property type="match status" value="2"/>
</dbReference>
<accession>K5WSL1</accession>
<name>K5WSL1_PHACS</name>
<evidence type="ECO:0000313" key="3">
    <source>
        <dbReference type="EMBL" id="EKM53377.1"/>
    </source>
</evidence>
<feature type="compositionally biased region" description="Polar residues" evidence="1">
    <location>
        <begin position="743"/>
        <end position="759"/>
    </location>
</feature>
<feature type="compositionally biased region" description="Low complexity" evidence="1">
    <location>
        <begin position="276"/>
        <end position="288"/>
    </location>
</feature>
<sequence length="803" mass="89824">MPSTKNSLSIRLTESVVFLRTGDGTGRTRHGSQSAAPPAMVRGLLTLNLVKPMKISSVEVELVGKTSTAWPEGIGARRVEISEDHKIYSQSCVYFKAGSTPSSSHRRTLSVGPGLHLDHELDAEREHNNSDDAEHFSELGDHEERRGRHSVRGERGRPPVRHLSADQTHYHTGIVSQHNEQLPTPPYSPIHSPAMTPLHRSPVPSRAPSIITPIRHDYSPQQSQEDYWRTYPERDESSSRDPSTPGHESFTFFPPRDGSLSRRVSYDESRPDFIPGSSSGRISSQTSGARLPYSPTRIGSHDAHSPQLHDDGRGRSKGKRLSSIGMFFDAVRERVRSVSRAERDATPSHSLTRSRDARDYSPDMHESSMRRGRTREPKERSALERVTEVLGLESDEDESGDNWKEFRKGVYTYPISFTIPSSSPPTLHCDFGSVTWRLKATAHRPGKFTTKLTATQEVTVVSCPGEDDTEDTESIIVERQWDTQMQYLIMVSGRSFPIGGVIPFSITFVPWTKMKIFRLSMIIEERTEYYTDFKRLVRADPVNRVALLSLKSPHKDHPLLPLHSEDIEAFKGSTLYGDANSEEDLSEAMSQLMGSGPWSIMQNIPLAKSCNELHFTNKNKKSNITVSHTLKIIFRVQRGDDREIDPQTGKRKMFDIVVQTPIHILSCLCRPDFTALPPYSESTSTAASLLSNPPLCACSAGHTQRRTSGDTTPVDSWMHDIPFPTRGSFHWHASGSGSGSGSHTPTSLEMTHHAPSTSRPPMHRLESLLERNTRFERLMTGQESEAGEAPPTYDETVGHHQTH</sequence>
<organism evidence="3 4">
    <name type="scientific">Phanerochaete carnosa (strain HHB-10118-sp)</name>
    <name type="common">White-rot fungus</name>
    <name type="synonym">Peniophora carnosa</name>
    <dbReference type="NCBI Taxonomy" id="650164"/>
    <lineage>
        <taxon>Eukaryota</taxon>
        <taxon>Fungi</taxon>
        <taxon>Dikarya</taxon>
        <taxon>Basidiomycota</taxon>
        <taxon>Agaricomycotina</taxon>
        <taxon>Agaricomycetes</taxon>
        <taxon>Polyporales</taxon>
        <taxon>Phanerochaetaceae</taxon>
        <taxon>Phanerochaete</taxon>
    </lineage>
</organism>
<gene>
    <name evidence="3" type="ORF">PHACADRAFT_211076</name>
</gene>
<reference evidence="3 4" key="1">
    <citation type="journal article" date="2012" name="BMC Genomics">
        <title>Comparative genomics of the white-rot fungi, Phanerochaete carnosa and P. chrysosporium, to elucidate the genetic basis of the distinct wood types they colonize.</title>
        <authorList>
            <person name="Suzuki H."/>
            <person name="MacDonald J."/>
            <person name="Syed K."/>
            <person name="Salamov A."/>
            <person name="Hori C."/>
            <person name="Aerts A."/>
            <person name="Henrissat B."/>
            <person name="Wiebenga A."/>
            <person name="vanKuyk P.A."/>
            <person name="Barry K."/>
            <person name="Lindquist E."/>
            <person name="LaButti K."/>
            <person name="Lapidus A."/>
            <person name="Lucas S."/>
            <person name="Coutinho P."/>
            <person name="Gong Y."/>
            <person name="Samejima M."/>
            <person name="Mahadevan R."/>
            <person name="Abou-Zaid M."/>
            <person name="de Vries R.P."/>
            <person name="Igarashi K."/>
            <person name="Yadav J.S."/>
            <person name="Grigoriev I.V."/>
            <person name="Master E.R."/>
        </authorList>
    </citation>
    <scope>NUCLEOTIDE SEQUENCE [LARGE SCALE GENOMIC DNA]</scope>
    <source>
        <strain evidence="3 4">HHB-10118-sp</strain>
    </source>
</reference>
<dbReference type="HOGENOM" id="CLU_007709_0_0_1"/>
<dbReference type="SMART" id="SM01017">
    <property type="entry name" value="Arrestin_C"/>
    <property type="match status" value="1"/>
</dbReference>
<dbReference type="EMBL" id="JH930474">
    <property type="protein sequence ID" value="EKM53377.1"/>
    <property type="molecule type" value="Genomic_DNA"/>
</dbReference>
<dbReference type="FunCoup" id="K5WSL1">
    <property type="interactions" value="284"/>
</dbReference>
<dbReference type="GO" id="GO:0070086">
    <property type="term" value="P:ubiquitin-dependent endocytosis"/>
    <property type="evidence" value="ECO:0007669"/>
    <property type="project" value="TreeGrafter"/>
</dbReference>
<dbReference type="GO" id="GO:0005886">
    <property type="term" value="C:plasma membrane"/>
    <property type="evidence" value="ECO:0007669"/>
    <property type="project" value="TreeGrafter"/>
</dbReference>
<feature type="compositionally biased region" description="Basic and acidic residues" evidence="1">
    <location>
        <begin position="126"/>
        <end position="157"/>
    </location>
</feature>
<keyword evidence="4" id="KW-1185">Reference proteome</keyword>
<dbReference type="OrthoDB" id="2238745at2759"/>
<dbReference type="InterPro" id="IPR011022">
    <property type="entry name" value="Arrestin_C-like"/>
</dbReference>
<feature type="region of interest" description="Disordered" evidence="1">
    <location>
        <begin position="178"/>
        <end position="320"/>
    </location>
</feature>
<dbReference type="RefSeq" id="XP_007398069.1">
    <property type="nucleotide sequence ID" value="XM_007398007.1"/>
</dbReference>
<dbReference type="SUPFAM" id="SSF81296">
    <property type="entry name" value="E set domains"/>
    <property type="match status" value="1"/>
</dbReference>
<dbReference type="InterPro" id="IPR011021">
    <property type="entry name" value="Arrestin-like_N"/>
</dbReference>
<feature type="region of interest" description="Disordered" evidence="1">
    <location>
        <begin position="126"/>
        <end position="162"/>
    </location>
</feature>
<dbReference type="PANTHER" id="PTHR11188">
    <property type="entry name" value="ARRESTIN DOMAIN CONTAINING PROTEIN"/>
    <property type="match status" value="1"/>
</dbReference>
<dbReference type="STRING" id="650164.K5WSL1"/>